<dbReference type="Pfam" id="PF12937">
    <property type="entry name" value="F-box-like"/>
    <property type="match status" value="1"/>
</dbReference>
<dbReference type="SUPFAM" id="SSF81383">
    <property type="entry name" value="F-box domain"/>
    <property type="match status" value="1"/>
</dbReference>
<dbReference type="NCBIfam" id="TIGR01640">
    <property type="entry name" value="F_box_assoc_1"/>
    <property type="match status" value="1"/>
</dbReference>
<dbReference type="KEGG" id="csv:101217023"/>
<dbReference type="PANTHER" id="PTHR31672:SF13">
    <property type="entry name" value="F-BOX PROTEIN CPR30-LIKE"/>
    <property type="match status" value="1"/>
</dbReference>
<dbReference type="OrthoDB" id="610337at2759"/>
<dbReference type="Gene3D" id="1.20.1280.50">
    <property type="match status" value="1"/>
</dbReference>
<reference evidence="2 3" key="3">
    <citation type="journal article" date="2010" name="BMC Genomics">
        <title>Transcriptome sequencing and comparative analysis of cucumber flowers with different sex types.</title>
        <authorList>
            <person name="Guo S."/>
            <person name="Zheng Y."/>
            <person name="Joung J.G."/>
            <person name="Liu S."/>
            <person name="Zhang Z."/>
            <person name="Crasta O.R."/>
            <person name="Sobral B.W."/>
            <person name="Xu Y."/>
            <person name="Huang S."/>
            <person name="Fei Z."/>
        </authorList>
    </citation>
    <scope>NUCLEOTIDE SEQUENCE [LARGE SCALE GENOMIC DNA]</scope>
    <source>
        <strain evidence="3">cv. 9930</strain>
    </source>
</reference>
<reference evidence="2 3" key="2">
    <citation type="journal article" date="2009" name="PLoS ONE">
        <title>An integrated genetic and cytogenetic map of the cucumber genome.</title>
        <authorList>
            <person name="Ren Y."/>
            <person name="Zhang Z."/>
            <person name="Liu J."/>
            <person name="Staub J.E."/>
            <person name="Han Y."/>
            <person name="Cheng Z."/>
            <person name="Li X."/>
            <person name="Lu J."/>
            <person name="Miao H."/>
            <person name="Kang H."/>
            <person name="Xie B."/>
            <person name="Gu X."/>
            <person name="Wang X."/>
            <person name="Du Y."/>
            <person name="Jin W."/>
            <person name="Huang S."/>
        </authorList>
    </citation>
    <scope>NUCLEOTIDE SEQUENCE [LARGE SCALE GENOMIC DNA]</scope>
    <source>
        <strain evidence="3">cv. 9930</strain>
    </source>
</reference>
<proteinExistence type="predicted"/>
<dbReference type="InterPro" id="IPR011043">
    <property type="entry name" value="Gal_Oxase/kelch_b-propeller"/>
</dbReference>
<dbReference type="PANTHER" id="PTHR31672">
    <property type="entry name" value="BNACNNG10540D PROTEIN"/>
    <property type="match status" value="1"/>
</dbReference>
<reference evidence="2 3" key="1">
    <citation type="journal article" date="2009" name="Nat. Genet.">
        <title>The genome of the cucumber, Cucumis sativus L.</title>
        <authorList>
            <person name="Huang S."/>
            <person name="Li R."/>
            <person name="Zhang Z."/>
            <person name="Li L."/>
            <person name="Gu X."/>
            <person name="Fan W."/>
            <person name="Lucas W.J."/>
            <person name="Wang X."/>
            <person name="Xie B."/>
            <person name="Ni P."/>
            <person name="Ren Y."/>
            <person name="Zhu H."/>
            <person name="Li J."/>
            <person name="Lin K."/>
            <person name="Jin W."/>
            <person name="Fei Z."/>
            <person name="Li G."/>
            <person name="Staub J."/>
            <person name="Kilian A."/>
            <person name="van der Vossen E.A."/>
            <person name="Wu Y."/>
            <person name="Guo J."/>
            <person name="He J."/>
            <person name="Jia Z."/>
            <person name="Ren Y."/>
            <person name="Tian G."/>
            <person name="Lu Y."/>
            <person name="Ruan J."/>
            <person name="Qian W."/>
            <person name="Wang M."/>
            <person name="Huang Q."/>
            <person name="Li B."/>
            <person name="Xuan Z."/>
            <person name="Cao J."/>
            <person name="Asan"/>
            <person name="Wu Z."/>
            <person name="Zhang J."/>
            <person name="Cai Q."/>
            <person name="Bai Y."/>
            <person name="Zhao B."/>
            <person name="Han Y."/>
            <person name="Li Y."/>
            <person name="Li X."/>
            <person name="Wang S."/>
            <person name="Shi Q."/>
            <person name="Liu S."/>
            <person name="Cho W.K."/>
            <person name="Kim J.Y."/>
            <person name="Xu Y."/>
            <person name="Heller-Uszynska K."/>
            <person name="Miao H."/>
            <person name="Cheng Z."/>
            <person name="Zhang S."/>
            <person name="Wu J."/>
            <person name="Yang Y."/>
            <person name="Kang H."/>
            <person name="Li M."/>
            <person name="Liang H."/>
            <person name="Ren X."/>
            <person name="Shi Z."/>
            <person name="Wen M."/>
            <person name="Jian M."/>
            <person name="Yang H."/>
            <person name="Zhang G."/>
            <person name="Yang Z."/>
            <person name="Chen R."/>
            <person name="Liu S."/>
            <person name="Li J."/>
            <person name="Ma L."/>
            <person name="Liu H."/>
            <person name="Zhou Y."/>
            <person name="Zhao J."/>
            <person name="Fang X."/>
            <person name="Li G."/>
            <person name="Fang L."/>
            <person name="Li Y."/>
            <person name="Liu D."/>
            <person name="Zheng H."/>
            <person name="Zhang Y."/>
            <person name="Qin N."/>
            <person name="Li Z."/>
            <person name="Yang G."/>
            <person name="Yang S."/>
            <person name="Bolund L."/>
            <person name="Kristiansen K."/>
            <person name="Zheng H."/>
            <person name="Li S."/>
            <person name="Zhang X."/>
            <person name="Yang H."/>
            <person name="Wang J."/>
            <person name="Sun R."/>
            <person name="Zhang B."/>
            <person name="Jiang S."/>
            <person name="Wang J."/>
            <person name="Du Y."/>
            <person name="Li S."/>
        </authorList>
    </citation>
    <scope>NUCLEOTIDE SEQUENCE [LARGE SCALE GENOMIC DNA]</scope>
    <source>
        <strain evidence="3">cv. 9930</strain>
    </source>
</reference>
<gene>
    <name evidence="2" type="ORF">Csa_1G011590</name>
</gene>
<evidence type="ECO:0000313" key="2">
    <source>
        <dbReference type="EMBL" id="KGN63707.1"/>
    </source>
</evidence>
<dbReference type="InterPro" id="IPR036047">
    <property type="entry name" value="F-box-like_dom_sf"/>
</dbReference>
<dbReference type="AlphaFoldDB" id="A0A0A0LSE0"/>
<keyword evidence="3" id="KW-1185">Reference proteome</keyword>
<reference evidence="2 3" key="4">
    <citation type="journal article" date="2011" name="BMC Genomics">
        <title>RNA-Seq improves annotation of protein-coding genes in the cucumber genome.</title>
        <authorList>
            <person name="Li Z."/>
            <person name="Zhang Z."/>
            <person name="Yan P."/>
            <person name="Huang S."/>
            <person name="Fei Z."/>
            <person name="Lin K."/>
        </authorList>
    </citation>
    <scope>NUCLEOTIDE SEQUENCE [LARGE SCALE GENOMIC DNA]</scope>
    <source>
        <strain evidence="3">cv. 9930</strain>
    </source>
</reference>
<feature type="domain" description="F-box" evidence="1">
    <location>
        <begin position="10"/>
        <end position="50"/>
    </location>
</feature>
<dbReference type="SUPFAM" id="SSF50965">
    <property type="entry name" value="Galactose oxidase, central domain"/>
    <property type="match status" value="1"/>
</dbReference>
<name>A0A0A0LSE0_CUCSA</name>
<dbReference type="InterPro" id="IPR001810">
    <property type="entry name" value="F-box_dom"/>
</dbReference>
<organism evidence="2 3">
    <name type="scientific">Cucumis sativus</name>
    <name type="common">Cucumber</name>
    <dbReference type="NCBI Taxonomy" id="3659"/>
    <lineage>
        <taxon>Eukaryota</taxon>
        <taxon>Viridiplantae</taxon>
        <taxon>Streptophyta</taxon>
        <taxon>Embryophyta</taxon>
        <taxon>Tracheophyta</taxon>
        <taxon>Spermatophyta</taxon>
        <taxon>Magnoliopsida</taxon>
        <taxon>eudicotyledons</taxon>
        <taxon>Gunneridae</taxon>
        <taxon>Pentapetalae</taxon>
        <taxon>rosids</taxon>
        <taxon>fabids</taxon>
        <taxon>Cucurbitales</taxon>
        <taxon>Cucurbitaceae</taxon>
        <taxon>Benincaseae</taxon>
        <taxon>Cucumis</taxon>
    </lineage>
</organism>
<dbReference type="SMART" id="SM00256">
    <property type="entry name" value="FBOX"/>
    <property type="match status" value="1"/>
</dbReference>
<evidence type="ECO:0000313" key="3">
    <source>
        <dbReference type="Proteomes" id="UP000029981"/>
    </source>
</evidence>
<dbReference type="InterPro" id="IPR050796">
    <property type="entry name" value="SCF_F-box_component"/>
</dbReference>
<protein>
    <recommendedName>
        <fullName evidence="1">F-box domain-containing protein</fullName>
    </recommendedName>
</protein>
<evidence type="ECO:0000259" key="1">
    <source>
        <dbReference type="SMART" id="SM00256"/>
    </source>
</evidence>
<accession>A0A0A0LSE0</accession>
<sequence length="400" mass="45793">MEITDWVSGLPSDIGKTIFSKLLVSNLPACRVVCKAWNELILDHASSASKFLTNDFILFTCDVLHPFPCPDNHTNPNMHCLRFDNLDLDLDLDLELEVNKSSSFEAGVVYKLINSCNGLLLIYKLPLCFPGEFLLRVGIFNPMTNEFFQVPHDEIVEYHYGFGFIPATKQYKLFRVNFPLNVRPEEPNSVSHLDVLTFGRSEIIDPKQSQWRRLYSLPGGVENHGAHVNGVIYWLGEGKEQNEYVVYTLDVETEKIQLSAVLEVVNPMWMSIQQFNGTVYAVFHMEEATQVWRMQEKNSWIRDFVIDDCNLTLVKAYENGEMLCMVKPTVFWLYNPSTGSKKVLSLRNEKKIFLGICHLELNFGSLLNILAGDESVDEVLIKRNKAKRSRSKAKRSRSHG</sequence>
<dbReference type="InterPro" id="IPR017451">
    <property type="entry name" value="F-box-assoc_interact_dom"/>
</dbReference>
<dbReference type="Pfam" id="PF08268">
    <property type="entry name" value="FBA_3"/>
    <property type="match status" value="1"/>
</dbReference>
<dbReference type="InterPro" id="IPR013187">
    <property type="entry name" value="F-box-assoc_dom_typ3"/>
</dbReference>
<dbReference type="EMBL" id="CM002922">
    <property type="protein sequence ID" value="KGN63707.1"/>
    <property type="molecule type" value="Genomic_DNA"/>
</dbReference>
<dbReference type="Gramene" id="KGN63707">
    <property type="protein sequence ID" value="KGN63707"/>
    <property type="gene ID" value="Csa_1G011590"/>
</dbReference>
<dbReference type="Proteomes" id="UP000029981">
    <property type="component" value="Chromosome 1"/>
</dbReference>